<dbReference type="SUPFAM" id="SSF55347">
    <property type="entry name" value="Glyceraldehyde-3-phosphate dehydrogenase-like, C-terminal domain"/>
    <property type="match status" value="1"/>
</dbReference>
<dbReference type="PROSITE" id="PS51375">
    <property type="entry name" value="PPR"/>
    <property type="match status" value="3"/>
</dbReference>
<organism evidence="5 6">
    <name type="scientific">Hibiscus syriacus</name>
    <name type="common">Rose of Sharon</name>
    <dbReference type="NCBI Taxonomy" id="106335"/>
    <lineage>
        <taxon>Eukaryota</taxon>
        <taxon>Viridiplantae</taxon>
        <taxon>Streptophyta</taxon>
        <taxon>Embryophyta</taxon>
        <taxon>Tracheophyta</taxon>
        <taxon>Spermatophyta</taxon>
        <taxon>Magnoliopsida</taxon>
        <taxon>eudicotyledons</taxon>
        <taxon>Gunneridae</taxon>
        <taxon>Pentapetalae</taxon>
        <taxon>rosids</taxon>
        <taxon>malvids</taxon>
        <taxon>Malvales</taxon>
        <taxon>Malvaceae</taxon>
        <taxon>Malvoideae</taxon>
        <taxon>Hibiscus</taxon>
    </lineage>
</organism>
<evidence type="ECO:0000313" key="5">
    <source>
        <dbReference type="EMBL" id="KAE8716594.1"/>
    </source>
</evidence>
<evidence type="ECO:0000313" key="6">
    <source>
        <dbReference type="Proteomes" id="UP000436088"/>
    </source>
</evidence>
<dbReference type="PANTHER" id="PTHR47936">
    <property type="entry name" value="PPR_LONG DOMAIN-CONTAINING PROTEIN"/>
    <property type="match status" value="1"/>
</dbReference>
<accession>A0A6A3BIV3</accession>
<sequence length="322" mass="36616">MECLLAIGSFRPRAESEGKLKGILGYIEEDVVSTDFIGDSRQVPSNESSIFDAKAGIALNGNFVKLVSWYDNEWGYRTALEVLRSCSNHQYYVSFSVHTLKVPLLLCLWNLLASPDRMKSWDDLTLTFSSLSHGLAEKLLHGSRMTGNPLGAFRWAASRPGYNRSRQAYDMMVDILEAREIFLLLKSHIAPDAYTFNIFIPDWCKINRVEEARWTVQEMRGHGCHLCVISYSTIMQFYCCRNDFRKVNELLDEMTVQGCPPNVVTFTTGMGSLAKAERFEEALQLALRIKTAGCRLDTLFYNCLLHIIGRAGRVKYALMFSR</sequence>
<dbReference type="InterPro" id="IPR002885">
    <property type="entry name" value="PPR_rpt"/>
</dbReference>
<feature type="repeat" description="PPR" evidence="3">
    <location>
        <begin position="192"/>
        <end position="226"/>
    </location>
</feature>
<feature type="repeat" description="PPR" evidence="3">
    <location>
        <begin position="262"/>
        <end position="296"/>
    </location>
</feature>
<evidence type="ECO:0000256" key="2">
    <source>
        <dbReference type="ARBA" id="ARBA00022737"/>
    </source>
</evidence>
<comment type="similarity">
    <text evidence="1">Belongs to the PPR family. P subfamily.</text>
</comment>
<comment type="caution">
    <text evidence="5">The sequence shown here is derived from an EMBL/GenBank/DDBJ whole genome shotgun (WGS) entry which is preliminary data.</text>
</comment>
<gene>
    <name evidence="5" type="ORF">F3Y22_tig00110114pilonHSYRG00380</name>
</gene>
<dbReference type="Gene3D" id="3.30.360.10">
    <property type="entry name" value="Dihydrodipicolinate Reductase, domain 2"/>
    <property type="match status" value="1"/>
</dbReference>
<dbReference type="Gene3D" id="1.25.40.10">
    <property type="entry name" value="Tetratricopeptide repeat domain"/>
    <property type="match status" value="1"/>
</dbReference>
<dbReference type="Proteomes" id="UP000436088">
    <property type="component" value="Unassembled WGS sequence"/>
</dbReference>
<protein>
    <submittedName>
        <fullName evidence="5">Multidrug resistance-associated protein 2, 6 (Mrp2, 6), abc-transoprter</fullName>
    </submittedName>
</protein>
<dbReference type="AlphaFoldDB" id="A0A6A3BIV3"/>
<dbReference type="Pfam" id="PF13041">
    <property type="entry name" value="PPR_2"/>
    <property type="match status" value="1"/>
</dbReference>
<dbReference type="PANTHER" id="PTHR47936:SF1">
    <property type="entry name" value="PENTATRICOPEPTIDE REPEAT-CONTAINING PROTEIN GUN1, CHLOROPLASTIC"/>
    <property type="match status" value="1"/>
</dbReference>
<reference evidence="5" key="1">
    <citation type="submission" date="2019-09" db="EMBL/GenBank/DDBJ databases">
        <title>Draft genome information of white flower Hibiscus syriacus.</title>
        <authorList>
            <person name="Kim Y.-M."/>
        </authorList>
    </citation>
    <scope>NUCLEOTIDE SEQUENCE [LARGE SCALE GENOMIC DNA]</scope>
    <source>
        <strain evidence="5">YM2019G1</strain>
    </source>
</reference>
<name>A0A6A3BIV3_HIBSY</name>
<dbReference type="InterPro" id="IPR011990">
    <property type="entry name" value="TPR-like_helical_dom_sf"/>
</dbReference>
<dbReference type="Pfam" id="PF02800">
    <property type="entry name" value="Gp_dh_C"/>
    <property type="match status" value="1"/>
</dbReference>
<keyword evidence="2" id="KW-0677">Repeat</keyword>
<dbReference type="EMBL" id="VEPZ02000843">
    <property type="protein sequence ID" value="KAE8716594.1"/>
    <property type="molecule type" value="Genomic_DNA"/>
</dbReference>
<dbReference type="Pfam" id="PF01535">
    <property type="entry name" value="PPR"/>
    <property type="match status" value="1"/>
</dbReference>
<dbReference type="InterPro" id="IPR020829">
    <property type="entry name" value="GlycerAld_3-P_DH_cat"/>
</dbReference>
<feature type="domain" description="Glyceraldehyde 3-phosphate dehydrogenase catalytic" evidence="4">
    <location>
        <begin position="14"/>
        <end position="70"/>
    </location>
</feature>
<evidence type="ECO:0000256" key="1">
    <source>
        <dbReference type="ARBA" id="ARBA00007626"/>
    </source>
</evidence>
<dbReference type="GO" id="GO:0016620">
    <property type="term" value="F:oxidoreductase activity, acting on the aldehyde or oxo group of donors, NAD or NADP as acceptor"/>
    <property type="evidence" value="ECO:0007669"/>
    <property type="project" value="InterPro"/>
</dbReference>
<feature type="repeat" description="PPR" evidence="3">
    <location>
        <begin position="227"/>
        <end position="261"/>
    </location>
</feature>
<proteinExistence type="inferred from homology"/>
<evidence type="ECO:0000259" key="4">
    <source>
        <dbReference type="Pfam" id="PF02800"/>
    </source>
</evidence>
<keyword evidence="6" id="KW-1185">Reference proteome</keyword>
<evidence type="ECO:0000256" key="3">
    <source>
        <dbReference type="PROSITE-ProRule" id="PRU00708"/>
    </source>
</evidence>
<dbReference type="NCBIfam" id="TIGR00756">
    <property type="entry name" value="PPR"/>
    <property type="match status" value="1"/>
</dbReference>